<dbReference type="InterPro" id="IPR036049">
    <property type="entry name" value="Ribosomal_uL29_sf"/>
</dbReference>
<proteinExistence type="inferred from homology"/>
<dbReference type="CDD" id="cd00427">
    <property type="entry name" value="Ribosomal_L29_HIP"/>
    <property type="match status" value="1"/>
</dbReference>
<dbReference type="NCBIfam" id="TIGR00012">
    <property type="entry name" value="L29"/>
    <property type="match status" value="1"/>
</dbReference>
<dbReference type="GO" id="GO:0003735">
    <property type="term" value="F:structural constituent of ribosome"/>
    <property type="evidence" value="ECO:0007669"/>
    <property type="project" value="InterPro"/>
</dbReference>
<evidence type="ECO:0000313" key="5">
    <source>
        <dbReference type="Proteomes" id="UP000053562"/>
    </source>
</evidence>
<dbReference type="GO" id="GO:0006412">
    <property type="term" value="P:translation"/>
    <property type="evidence" value="ECO:0007669"/>
    <property type="project" value="InterPro"/>
</dbReference>
<dbReference type="SUPFAM" id="SSF46561">
    <property type="entry name" value="Ribosomal protein L29 (L29p)"/>
    <property type="match status" value="1"/>
</dbReference>
<dbReference type="GO" id="GO:0003729">
    <property type="term" value="F:mRNA binding"/>
    <property type="evidence" value="ECO:0007669"/>
    <property type="project" value="TreeGrafter"/>
</dbReference>
<evidence type="ECO:0000256" key="3">
    <source>
        <dbReference type="ARBA" id="ARBA00023274"/>
    </source>
</evidence>
<accession>A0A0J9SC45</accession>
<protein>
    <submittedName>
        <fullName evidence="4">60S ribosomal protein L35</fullName>
    </submittedName>
</protein>
<evidence type="ECO:0000256" key="1">
    <source>
        <dbReference type="ARBA" id="ARBA00009254"/>
    </source>
</evidence>
<organism evidence="4 5">
    <name type="scientific">Plasmodium vivax India VII</name>
    <dbReference type="NCBI Taxonomy" id="1077284"/>
    <lineage>
        <taxon>Eukaryota</taxon>
        <taxon>Sar</taxon>
        <taxon>Alveolata</taxon>
        <taxon>Apicomplexa</taxon>
        <taxon>Aconoidasida</taxon>
        <taxon>Haemosporida</taxon>
        <taxon>Plasmodiidae</taxon>
        <taxon>Plasmodium</taxon>
        <taxon>Plasmodium (Plasmodium)</taxon>
    </lineage>
</organism>
<dbReference type="Gene3D" id="6.10.250.3450">
    <property type="match status" value="1"/>
</dbReference>
<dbReference type="GO" id="GO:0000463">
    <property type="term" value="P:maturation of LSU-rRNA from tricistronic rRNA transcript (SSU-rRNA, 5.8S rRNA, LSU-rRNA)"/>
    <property type="evidence" value="ECO:0007669"/>
    <property type="project" value="InterPro"/>
</dbReference>
<sequence>MSNVKAFQLRPLKKQELLDKLEDYKKELSGLRISKAIGNSAKNSKICSVRKNIARVLTVYNQRRKMELRKKYKNKKFKPYNLRKKLTKAKRLELTPKQKVAMTLKMKKKVENFPKRKYLLVHKA</sequence>
<reference evidence="4 5" key="1">
    <citation type="submission" date="2011-08" db="EMBL/GenBank/DDBJ databases">
        <title>The Genome Sequence of Plasmodium vivax India VII.</title>
        <authorList>
            <consortium name="The Broad Institute Genome Sequencing Platform"/>
            <consortium name="The Broad Institute Genome Sequencing Center for Infectious Disease"/>
            <person name="Neafsey D."/>
            <person name="Carlton J."/>
            <person name="Barnwell J."/>
            <person name="Collins W."/>
            <person name="Escalante A."/>
            <person name="Mullikin J."/>
            <person name="Saul A."/>
            <person name="Guigo R."/>
            <person name="Camara F."/>
            <person name="Young S.K."/>
            <person name="Zeng Q."/>
            <person name="Gargeya S."/>
            <person name="Fitzgerald M."/>
            <person name="Haas B."/>
            <person name="Abouelleil A."/>
            <person name="Alvarado L."/>
            <person name="Arachchi H.M."/>
            <person name="Berlin A."/>
            <person name="Brown A."/>
            <person name="Chapman S.B."/>
            <person name="Chen Z."/>
            <person name="Dunbar C."/>
            <person name="Freedman E."/>
            <person name="Gearin G."/>
            <person name="Gellesch M."/>
            <person name="Goldberg J."/>
            <person name="Griggs A."/>
            <person name="Gujja S."/>
            <person name="Heiman D."/>
            <person name="Howarth C."/>
            <person name="Larson L."/>
            <person name="Lui A."/>
            <person name="MacDonald P.J.P."/>
            <person name="Montmayeur A."/>
            <person name="Murphy C."/>
            <person name="Neiman D."/>
            <person name="Pearson M."/>
            <person name="Priest M."/>
            <person name="Roberts A."/>
            <person name="Saif S."/>
            <person name="Shea T."/>
            <person name="Shenoy N."/>
            <person name="Sisk P."/>
            <person name="Stolte C."/>
            <person name="Sykes S."/>
            <person name="Wortman J."/>
            <person name="Nusbaum C."/>
            <person name="Birren B."/>
        </authorList>
    </citation>
    <scope>NUCLEOTIDE SEQUENCE [LARGE SCALE GENOMIC DNA]</scope>
    <source>
        <strain evidence="4 5">India VII</strain>
    </source>
</reference>
<dbReference type="AlphaFoldDB" id="A0A0J9SC45"/>
<keyword evidence="2 4" id="KW-0689">Ribosomal protein</keyword>
<dbReference type="InterPro" id="IPR045059">
    <property type="entry name" value="Ribosomal_uL29_euk"/>
</dbReference>
<gene>
    <name evidence="4" type="ORF">PVIIG_03747</name>
</gene>
<dbReference type="EMBL" id="KQ234279">
    <property type="protein sequence ID" value="KMZ80495.1"/>
    <property type="molecule type" value="Genomic_DNA"/>
</dbReference>
<name>A0A0J9SC45_PLAVI</name>
<keyword evidence="3" id="KW-0687">Ribonucleoprotein</keyword>
<dbReference type="GO" id="GO:0022625">
    <property type="term" value="C:cytosolic large ribosomal subunit"/>
    <property type="evidence" value="ECO:0007669"/>
    <property type="project" value="InterPro"/>
</dbReference>
<dbReference type="Gene3D" id="1.10.287.310">
    <property type="match status" value="1"/>
</dbReference>
<dbReference type="Pfam" id="PF00831">
    <property type="entry name" value="Ribosomal_L29"/>
    <property type="match status" value="1"/>
</dbReference>
<evidence type="ECO:0000313" key="4">
    <source>
        <dbReference type="EMBL" id="KMZ80495.1"/>
    </source>
</evidence>
<comment type="similarity">
    <text evidence="1">Belongs to the universal ribosomal protein uL29 family.</text>
</comment>
<dbReference type="PANTHER" id="PTHR45722:SF2">
    <property type="entry name" value="LARGE RIBOSOMAL SUBUNIT PROTEIN UL29-RELATED"/>
    <property type="match status" value="1"/>
</dbReference>
<dbReference type="FunFam" id="1.10.287.310:FF:000002">
    <property type="entry name" value="60S ribosomal protein L35"/>
    <property type="match status" value="1"/>
</dbReference>
<dbReference type="InterPro" id="IPR001854">
    <property type="entry name" value="Ribosomal_uL29"/>
</dbReference>
<dbReference type="OrthoDB" id="528635at2759"/>
<dbReference type="PANTHER" id="PTHR45722">
    <property type="entry name" value="60S RIBOSOMAL PROTEIN L35"/>
    <property type="match status" value="1"/>
</dbReference>
<evidence type="ECO:0000256" key="2">
    <source>
        <dbReference type="ARBA" id="ARBA00022980"/>
    </source>
</evidence>
<dbReference type="HAMAP" id="MF_00374">
    <property type="entry name" value="Ribosomal_uL29"/>
    <property type="match status" value="1"/>
</dbReference>
<dbReference type="Proteomes" id="UP000053562">
    <property type="component" value="Unassembled WGS sequence"/>
</dbReference>